<reference evidence="1 2" key="1">
    <citation type="journal article" date="2019" name="Int. J. Syst. Evol. Microbiol.">
        <title>The Global Catalogue of Microorganisms (GCM) 10K type strain sequencing project: providing services to taxonomists for standard genome sequencing and annotation.</title>
        <authorList>
            <consortium name="The Broad Institute Genomics Platform"/>
            <consortium name="The Broad Institute Genome Sequencing Center for Infectious Disease"/>
            <person name="Wu L."/>
            <person name="Ma J."/>
        </authorList>
    </citation>
    <scope>NUCLEOTIDE SEQUENCE [LARGE SCALE GENOMIC DNA]</scope>
    <source>
        <strain evidence="1 2">JCM 15910</strain>
    </source>
</reference>
<keyword evidence="2" id="KW-1185">Reference proteome</keyword>
<name>A0ABN1LXW7_9SPHN</name>
<comment type="caution">
    <text evidence="1">The sequence shown here is derived from an EMBL/GenBank/DDBJ whole genome shotgun (WGS) entry which is preliminary data.</text>
</comment>
<sequence>MMLASAAGAGVFTVGLGGLWAATREEPIPIPRGDSFPKLPIGMNLAEIADWEPGFPFRNLFLGARPWYTKNLSKAGPDNTNVPAAFQYDEDGYPLEVPVRSPGLAEPQTVATLVPNWRPPGTYILLYDGEGEIDATASTRIISSRPGRVKLSMRNDRKNYEGIIIRRSRRGNHVRNIRLVAEADENVDLKRDPFLPEFLDFCRPFHCLRFMDWAGTNNSIEEHWRDRKRPTFYTMVATRGDPDARFGPAPTPFQRRFSGGVAIELMIQLCNTLQIDPWFCIPHRATDDYIAQFAKLVHETLDPKLKVYLEYSNEVWNWGFLQAGWMLNSPLAGALVEAKGGNPWKDAAKTEGKDHPERIGALFRRTFAIWEREWAGADAKRLVRVGAVQAAWFDASQRTIRWCLENGGVDTVSPAAYVGPRDGVYEKWASLGAALTADMVIDDVAATLAELRAGDSLSRTIDFAKRNGLAYIAYEGGQHIQPKGQAELPYGPALAAAQSHPRMYDLYVELMRVHRDLGCSLLAHFSSVGRQGTRWGSWGAKASYDTPNENSPKMRALLDCNVPRPHMPAAE</sequence>
<evidence type="ECO:0000313" key="2">
    <source>
        <dbReference type="Proteomes" id="UP001500738"/>
    </source>
</evidence>
<accession>A0ABN1LXW7</accession>
<dbReference type="Proteomes" id="UP001500738">
    <property type="component" value="Unassembled WGS sequence"/>
</dbReference>
<organism evidence="1 2">
    <name type="scientific">Sphingopyxis soli</name>
    <dbReference type="NCBI Taxonomy" id="592051"/>
    <lineage>
        <taxon>Bacteria</taxon>
        <taxon>Pseudomonadati</taxon>
        <taxon>Pseudomonadota</taxon>
        <taxon>Alphaproteobacteria</taxon>
        <taxon>Sphingomonadales</taxon>
        <taxon>Sphingomonadaceae</taxon>
        <taxon>Sphingopyxis</taxon>
    </lineage>
</organism>
<evidence type="ECO:0000313" key="1">
    <source>
        <dbReference type="EMBL" id="GAA0861773.1"/>
    </source>
</evidence>
<gene>
    <name evidence="1" type="ORF">GCM10009115_05720</name>
</gene>
<protein>
    <recommendedName>
        <fullName evidence="3">Cellulose-binding protein</fullName>
    </recommendedName>
</protein>
<proteinExistence type="predicted"/>
<dbReference type="EMBL" id="BAAAFE010000003">
    <property type="protein sequence ID" value="GAA0861773.1"/>
    <property type="molecule type" value="Genomic_DNA"/>
</dbReference>
<evidence type="ECO:0008006" key="3">
    <source>
        <dbReference type="Google" id="ProtNLM"/>
    </source>
</evidence>